<keyword evidence="3" id="KW-1185">Reference proteome</keyword>
<name>A0A9P6TBY1_9BASI</name>
<gene>
    <name evidence="2" type="ORF">CROQUDRAFT_657729</name>
</gene>
<dbReference type="Proteomes" id="UP000886653">
    <property type="component" value="Unassembled WGS sequence"/>
</dbReference>
<evidence type="ECO:0000313" key="3">
    <source>
        <dbReference type="Proteomes" id="UP000886653"/>
    </source>
</evidence>
<feature type="compositionally biased region" description="Low complexity" evidence="1">
    <location>
        <begin position="73"/>
        <end position="91"/>
    </location>
</feature>
<sequence length="114" mass="11838">MSSIPNSNAISPKIQAMISAALAAQAQPSTAQFESPPQATNARTCFCSRAGSEPAPSCLNIKSRTPASPATLKGSGSSSKPSTPSHKAPSTGPIKKRPNQMQVQDYLGQIPIFE</sequence>
<organism evidence="2 3">
    <name type="scientific">Cronartium quercuum f. sp. fusiforme G11</name>
    <dbReference type="NCBI Taxonomy" id="708437"/>
    <lineage>
        <taxon>Eukaryota</taxon>
        <taxon>Fungi</taxon>
        <taxon>Dikarya</taxon>
        <taxon>Basidiomycota</taxon>
        <taxon>Pucciniomycotina</taxon>
        <taxon>Pucciniomycetes</taxon>
        <taxon>Pucciniales</taxon>
        <taxon>Coleosporiaceae</taxon>
        <taxon>Cronartium</taxon>
    </lineage>
</organism>
<reference evidence="2" key="1">
    <citation type="submission" date="2013-11" db="EMBL/GenBank/DDBJ databases">
        <title>Genome sequence of the fusiform rust pathogen reveals effectors for host alternation and coevolution with pine.</title>
        <authorList>
            <consortium name="DOE Joint Genome Institute"/>
            <person name="Smith K."/>
            <person name="Pendleton A."/>
            <person name="Kubisiak T."/>
            <person name="Anderson C."/>
            <person name="Salamov A."/>
            <person name="Aerts A."/>
            <person name="Riley R."/>
            <person name="Clum A."/>
            <person name="Lindquist E."/>
            <person name="Ence D."/>
            <person name="Campbell M."/>
            <person name="Kronenberg Z."/>
            <person name="Feau N."/>
            <person name="Dhillon B."/>
            <person name="Hamelin R."/>
            <person name="Burleigh J."/>
            <person name="Smith J."/>
            <person name="Yandell M."/>
            <person name="Nelson C."/>
            <person name="Grigoriev I."/>
            <person name="Davis J."/>
        </authorList>
    </citation>
    <scope>NUCLEOTIDE SEQUENCE</scope>
    <source>
        <strain evidence="2">G11</strain>
    </source>
</reference>
<dbReference type="AlphaFoldDB" id="A0A9P6TBY1"/>
<proteinExistence type="predicted"/>
<comment type="caution">
    <text evidence="2">The sequence shown here is derived from an EMBL/GenBank/DDBJ whole genome shotgun (WGS) entry which is preliminary data.</text>
</comment>
<accession>A0A9P6TBY1</accession>
<evidence type="ECO:0000313" key="2">
    <source>
        <dbReference type="EMBL" id="KAG0146110.1"/>
    </source>
</evidence>
<feature type="region of interest" description="Disordered" evidence="1">
    <location>
        <begin position="50"/>
        <end position="101"/>
    </location>
</feature>
<protein>
    <submittedName>
        <fullName evidence="2">Uncharacterized protein</fullName>
    </submittedName>
</protein>
<evidence type="ECO:0000256" key="1">
    <source>
        <dbReference type="SAM" id="MobiDB-lite"/>
    </source>
</evidence>
<dbReference type="EMBL" id="MU167265">
    <property type="protein sequence ID" value="KAG0146110.1"/>
    <property type="molecule type" value="Genomic_DNA"/>
</dbReference>